<dbReference type="EMBL" id="DWUU01000035">
    <property type="protein sequence ID" value="HJD42458.1"/>
    <property type="molecule type" value="Genomic_DNA"/>
</dbReference>
<comment type="caution">
    <text evidence="2">The sequence shown here is derived from an EMBL/GenBank/DDBJ whole genome shotgun (WGS) entry which is preliminary data.</text>
</comment>
<organism evidence="2 3">
    <name type="scientific">Candidatus Mediterraneibacter quadrami</name>
    <dbReference type="NCBI Taxonomy" id="2838684"/>
    <lineage>
        <taxon>Bacteria</taxon>
        <taxon>Bacillati</taxon>
        <taxon>Bacillota</taxon>
        <taxon>Clostridia</taxon>
        <taxon>Lachnospirales</taxon>
        <taxon>Lachnospiraceae</taxon>
        <taxon>Mediterraneibacter</taxon>
    </lineage>
</organism>
<reference evidence="2" key="1">
    <citation type="journal article" date="2021" name="PeerJ">
        <title>Extensive microbial diversity within the chicken gut microbiome revealed by metagenomics and culture.</title>
        <authorList>
            <person name="Gilroy R."/>
            <person name="Ravi A."/>
            <person name="Getino M."/>
            <person name="Pursley I."/>
            <person name="Horton D.L."/>
            <person name="Alikhan N.F."/>
            <person name="Baker D."/>
            <person name="Gharbi K."/>
            <person name="Hall N."/>
            <person name="Watson M."/>
            <person name="Adriaenssens E.M."/>
            <person name="Foster-Nyarko E."/>
            <person name="Jarju S."/>
            <person name="Secka A."/>
            <person name="Antonio M."/>
            <person name="Oren A."/>
            <person name="Chaudhuri R.R."/>
            <person name="La Ragione R."/>
            <person name="Hildebrand F."/>
            <person name="Pallen M.J."/>
        </authorList>
    </citation>
    <scope>NUCLEOTIDE SEQUENCE</scope>
    <source>
        <strain evidence="2">ChiBcec15-3976</strain>
    </source>
</reference>
<gene>
    <name evidence="2" type="ORF">H9910_05565</name>
</gene>
<evidence type="ECO:0000313" key="2">
    <source>
        <dbReference type="EMBL" id="HJD42458.1"/>
    </source>
</evidence>
<proteinExistence type="predicted"/>
<feature type="signal peptide" evidence="1">
    <location>
        <begin position="1"/>
        <end position="27"/>
    </location>
</feature>
<evidence type="ECO:0000313" key="3">
    <source>
        <dbReference type="Proteomes" id="UP000823909"/>
    </source>
</evidence>
<accession>A0A9D2RG94</accession>
<protein>
    <submittedName>
        <fullName evidence="2">Uncharacterized protein</fullName>
    </submittedName>
</protein>
<reference evidence="2" key="2">
    <citation type="submission" date="2021-04" db="EMBL/GenBank/DDBJ databases">
        <authorList>
            <person name="Gilroy R."/>
        </authorList>
    </citation>
    <scope>NUCLEOTIDE SEQUENCE</scope>
    <source>
        <strain evidence="2">ChiBcec15-3976</strain>
    </source>
</reference>
<feature type="chain" id="PRO_5039085173" evidence="1">
    <location>
        <begin position="28"/>
        <end position="107"/>
    </location>
</feature>
<dbReference type="AlphaFoldDB" id="A0A9D2RG94"/>
<evidence type="ECO:0000256" key="1">
    <source>
        <dbReference type="SAM" id="SignalP"/>
    </source>
</evidence>
<dbReference type="Proteomes" id="UP000823909">
    <property type="component" value="Unassembled WGS sequence"/>
</dbReference>
<keyword evidence="1" id="KW-0732">Signal</keyword>
<name>A0A9D2RG94_9FIRM</name>
<sequence>MRRKKRFLSLLLVVCLMVGLLPASVIAAKNGKALQAGAGAIEKNDAVYYGTEQRAWQALSTNGNGGTYSDGANAVQADSALFLFLRSGLRQLLSRSCLFSVFEGKIS</sequence>